<dbReference type="InterPro" id="IPR014001">
    <property type="entry name" value="Helicase_ATP-bd"/>
</dbReference>
<sequence>MFKKRGNFKKGNSKISSKDEGGLEDDILSSTPILSIKRGKEHCVEFKKKQKLENTQDLTAKPDDDAEESYFEQFDDYEVDPSKTTCTKQILSKNIDTTGVNDIFVHRLTPPFLDSHSVLTTRQNIAEIVRDKSGDLYKLSKNGSTILNEKRRLNEISKGREMDTKGKTLQLEKVSESLEMEDEEGETAILQDTEHLSAKSFNRESLPAYKVRDQLMNLINENQVLIVIGETGSGKTTQLPQFLYEKGYTKNGMIGITQPRRMAAVSVAERVGEEMGVAIGTKVGFTIRFNDKTSSDTQIKFMTDGILLRETLHDPLLSKYSCVIMDEAHERSLNTDILFGIIKKVLMKRRDFKLIITSATMNSLKFSRFFNNAPQFQIPGKTFPVDIMFQSIPSADYIDSAVKQALKIHLSNPHAKGEHGDILVFMTGQEDIEVTCQVMEDELQKLKKINPSINGLDVLPVYSSLSSQCQLKIFSESENRKCIVATNIAETSLTLHHVKFVIDSGLMKLKVYNPKLNMDALQMVPISKAQAKQRSGRAGRVCPGQCFRLYTLTSYEEEMWDEPIPEIQRSNLMNTILLLKNLNIKDLGKFPFVDSPSKEALETSQYDLWTIGALNNFGELTELGKKITRYPIDPMLSKMLIISKEYSCSAEILRIVSMLSVPPVFNTPKRDSNLTQKATQARENFQIEGSDHLTLLNIFNQFENARNKEKWCTKNFLNFKSLRQAYEIHSQLKQLTGDIRSNNNWNAIRECICASYFPNAAEFFKHGQYKHCRLGLEMYIHPTSVFFGLGDVPRFVVFHELVMTSQKQQIHYLTSVEADWLVKYGYLFYSPCVRGISSRENQKIKEQEYLNLIEHEKGLRNNKSIKD</sequence>
<evidence type="ECO:0000256" key="6">
    <source>
        <dbReference type="ARBA" id="ARBA00022840"/>
    </source>
</evidence>
<dbReference type="PANTHER" id="PTHR18934">
    <property type="entry name" value="ATP-DEPENDENT RNA HELICASE"/>
    <property type="match status" value="1"/>
</dbReference>
<dbReference type="Pfam" id="PF21010">
    <property type="entry name" value="HA2_C"/>
    <property type="match status" value="1"/>
</dbReference>
<dbReference type="GO" id="GO:0000398">
    <property type="term" value="P:mRNA splicing, via spliceosome"/>
    <property type="evidence" value="ECO:0007669"/>
    <property type="project" value="UniProtKB-ARBA"/>
</dbReference>
<dbReference type="AlphaFoldDB" id="A0A1V2LJN9"/>
<evidence type="ECO:0000256" key="4">
    <source>
        <dbReference type="ARBA" id="ARBA00022801"/>
    </source>
</evidence>
<dbReference type="EMBL" id="MQVM01000018">
    <property type="protein sequence ID" value="ONH72859.1"/>
    <property type="molecule type" value="Genomic_DNA"/>
</dbReference>
<comment type="caution">
    <text evidence="13">The sequence shown here is derived from an EMBL/GenBank/DDBJ whole genome shotgun (WGS) entry which is preliminary data.</text>
</comment>
<dbReference type="Gene3D" id="3.40.50.300">
    <property type="entry name" value="P-loop containing nucleotide triphosphate hydrolases"/>
    <property type="match status" value="2"/>
</dbReference>
<keyword evidence="2" id="KW-0507">mRNA processing</keyword>
<dbReference type="SUPFAM" id="SSF52540">
    <property type="entry name" value="P-loop containing nucleoside triphosphate hydrolases"/>
    <property type="match status" value="1"/>
</dbReference>
<dbReference type="SMART" id="SM00847">
    <property type="entry name" value="HA2"/>
    <property type="match status" value="1"/>
</dbReference>
<dbReference type="GO" id="GO:0071826">
    <property type="term" value="P:protein-RNA complex organization"/>
    <property type="evidence" value="ECO:0007669"/>
    <property type="project" value="UniProtKB-ARBA"/>
</dbReference>
<feature type="domain" description="Helicase ATP-binding" evidence="11">
    <location>
        <begin position="216"/>
        <end position="379"/>
    </location>
</feature>
<keyword evidence="5 13" id="KW-0347">Helicase</keyword>
<dbReference type="PROSITE" id="PS51192">
    <property type="entry name" value="HELICASE_ATP_BIND_1"/>
    <property type="match status" value="1"/>
</dbReference>
<dbReference type="Proteomes" id="UP000189274">
    <property type="component" value="Unassembled WGS sequence"/>
</dbReference>
<evidence type="ECO:0000259" key="11">
    <source>
        <dbReference type="PROSITE" id="PS51192"/>
    </source>
</evidence>
<keyword evidence="7" id="KW-0508">mRNA splicing</keyword>
<dbReference type="Pfam" id="PF04408">
    <property type="entry name" value="WHD_HA2"/>
    <property type="match status" value="1"/>
</dbReference>
<evidence type="ECO:0000256" key="1">
    <source>
        <dbReference type="ARBA" id="ARBA00012552"/>
    </source>
</evidence>
<dbReference type="GO" id="GO:0034458">
    <property type="term" value="F:3'-5' RNA helicase activity"/>
    <property type="evidence" value="ECO:0007669"/>
    <property type="project" value="TreeGrafter"/>
</dbReference>
<dbReference type="VEuPathDB" id="FungiDB:C5L36_0C00230"/>
<dbReference type="Pfam" id="PF00270">
    <property type="entry name" value="DEAD"/>
    <property type="match status" value="1"/>
</dbReference>
<evidence type="ECO:0000313" key="14">
    <source>
        <dbReference type="Proteomes" id="UP000189274"/>
    </source>
</evidence>
<evidence type="ECO:0000313" key="13">
    <source>
        <dbReference type="EMBL" id="ONH72859.1"/>
    </source>
</evidence>
<dbReference type="PROSITE" id="PS00690">
    <property type="entry name" value="DEAH_ATP_HELICASE"/>
    <property type="match status" value="1"/>
</dbReference>
<evidence type="ECO:0000256" key="2">
    <source>
        <dbReference type="ARBA" id="ARBA00022664"/>
    </source>
</evidence>
<dbReference type="FunFam" id="3.40.50.300:FF:000615">
    <property type="entry name" value="pre-mRNA-splicing factor ATP-dependent RNA helicase DEAH7"/>
    <property type="match status" value="1"/>
</dbReference>
<reference evidence="14" key="1">
    <citation type="journal article" date="2017" name="Genome Announc.">
        <title>Genome sequences of Cyberlindnera fabianii 65, Pichia kudriavzevii 129, and Saccharomyces cerevisiae 131 isolated from fermented masau fruits in Zimbabwe.</title>
        <authorList>
            <person name="van Rijswijck I.M.H."/>
            <person name="Derks M.F.L."/>
            <person name="Abee T."/>
            <person name="de Ridder D."/>
            <person name="Smid E.J."/>
        </authorList>
    </citation>
    <scope>NUCLEOTIDE SEQUENCE [LARGE SCALE GENOMIC DNA]</scope>
    <source>
        <strain evidence="14">129</strain>
    </source>
</reference>
<dbReference type="GO" id="GO:0016787">
    <property type="term" value="F:hydrolase activity"/>
    <property type="evidence" value="ECO:0007669"/>
    <property type="project" value="UniProtKB-KW"/>
</dbReference>
<dbReference type="SMART" id="SM00487">
    <property type="entry name" value="DEXDc"/>
    <property type="match status" value="1"/>
</dbReference>
<evidence type="ECO:0000259" key="12">
    <source>
        <dbReference type="PROSITE" id="PS51194"/>
    </source>
</evidence>
<evidence type="ECO:0000256" key="7">
    <source>
        <dbReference type="ARBA" id="ARBA00023187"/>
    </source>
</evidence>
<dbReference type="SMART" id="SM00490">
    <property type="entry name" value="HELICc"/>
    <property type="match status" value="1"/>
</dbReference>
<dbReference type="FunFam" id="3.40.50.300:FF:000007">
    <property type="entry name" value="Pre-mRNA-splicing factor ATP-dependent RNA helicase"/>
    <property type="match status" value="1"/>
</dbReference>
<protein>
    <recommendedName>
        <fullName evidence="1">RNA helicase</fullName>
        <ecNumber evidence="1">3.6.4.13</ecNumber>
    </recommendedName>
</protein>
<dbReference type="Pfam" id="PF07717">
    <property type="entry name" value="OB_NTP_bind"/>
    <property type="match status" value="1"/>
</dbReference>
<evidence type="ECO:0000256" key="9">
    <source>
        <dbReference type="ARBA" id="ARBA00047984"/>
    </source>
</evidence>
<evidence type="ECO:0000256" key="10">
    <source>
        <dbReference type="SAM" id="MobiDB-lite"/>
    </source>
</evidence>
<name>A0A1V2LJN9_PICKU</name>
<dbReference type="CDD" id="cd18791">
    <property type="entry name" value="SF2_C_RHA"/>
    <property type="match status" value="1"/>
</dbReference>
<dbReference type="InterPro" id="IPR011709">
    <property type="entry name" value="DEAD-box_helicase_OB_fold"/>
</dbReference>
<dbReference type="EC" id="3.6.4.13" evidence="1"/>
<feature type="domain" description="Helicase C-terminal" evidence="12">
    <location>
        <begin position="401"/>
        <end position="583"/>
    </location>
</feature>
<proteinExistence type="inferred from homology"/>
<dbReference type="InterPro" id="IPR001650">
    <property type="entry name" value="Helicase_C-like"/>
</dbReference>
<feature type="compositionally biased region" description="Basic residues" evidence="10">
    <location>
        <begin position="1"/>
        <end position="12"/>
    </location>
</feature>
<comment type="catalytic activity">
    <reaction evidence="9">
        <text>ATP + H2O = ADP + phosphate + H(+)</text>
        <dbReference type="Rhea" id="RHEA:13065"/>
        <dbReference type="ChEBI" id="CHEBI:15377"/>
        <dbReference type="ChEBI" id="CHEBI:15378"/>
        <dbReference type="ChEBI" id="CHEBI:30616"/>
        <dbReference type="ChEBI" id="CHEBI:43474"/>
        <dbReference type="ChEBI" id="CHEBI:456216"/>
        <dbReference type="EC" id="3.6.4.13"/>
    </reaction>
</comment>
<gene>
    <name evidence="13" type="ORF">BOH78_3517</name>
</gene>
<dbReference type="GO" id="GO:0005681">
    <property type="term" value="C:spliceosomal complex"/>
    <property type="evidence" value="ECO:0007669"/>
    <property type="project" value="UniProtKB-ARBA"/>
</dbReference>
<dbReference type="InterPro" id="IPR048333">
    <property type="entry name" value="HA2_WH"/>
</dbReference>
<comment type="similarity">
    <text evidence="8">Belongs to the DEAD box helicase family. DEAH subfamily. PRP16 sub-subfamily.</text>
</comment>
<evidence type="ECO:0000256" key="5">
    <source>
        <dbReference type="ARBA" id="ARBA00022806"/>
    </source>
</evidence>
<dbReference type="InterPro" id="IPR007502">
    <property type="entry name" value="Helicase-assoc_dom"/>
</dbReference>
<feature type="region of interest" description="Disordered" evidence="10">
    <location>
        <begin position="1"/>
        <end position="26"/>
    </location>
</feature>
<accession>A0A1V2LJN9</accession>
<dbReference type="InterPro" id="IPR011545">
    <property type="entry name" value="DEAD/DEAH_box_helicase_dom"/>
</dbReference>
<dbReference type="GO" id="GO:0003723">
    <property type="term" value="F:RNA binding"/>
    <property type="evidence" value="ECO:0007669"/>
    <property type="project" value="TreeGrafter"/>
</dbReference>
<evidence type="ECO:0000256" key="3">
    <source>
        <dbReference type="ARBA" id="ARBA00022741"/>
    </source>
</evidence>
<keyword evidence="4" id="KW-0378">Hydrolase</keyword>
<dbReference type="GO" id="GO:0022613">
    <property type="term" value="P:ribonucleoprotein complex biogenesis"/>
    <property type="evidence" value="ECO:0007669"/>
    <property type="project" value="UniProtKB-ARBA"/>
</dbReference>
<dbReference type="GO" id="GO:0005524">
    <property type="term" value="F:ATP binding"/>
    <property type="evidence" value="ECO:0007669"/>
    <property type="project" value="UniProtKB-KW"/>
</dbReference>
<dbReference type="InterPro" id="IPR027417">
    <property type="entry name" value="P-loop_NTPase"/>
</dbReference>
<dbReference type="PANTHER" id="PTHR18934:SF91">
    <property type="entry name" value="PRE-MRNA-SPLICING FACTOR ATP-DEPENDENT RNA HELICASE PRP16"/>
    <property type="match status" value="1"/>
</dbReference>
<dbReference type="PROSITE" id="PS51194">
    <property type="entry name" value="HELICASE_CTER"/>
    <property type="match status" value="1"/>
</dbReference>
<keyword evidence="3" id="KW-0547">Nucleotide-binding</keyword>
<dbReference type="Pfam" id="PF00271">
    <property type="entry name" value="Helicase_C"/>
    <property type="match status" value="1"/>
</dbReference>
<evidence type="ECO:0000256" key="8">
    <source>
        <dbReference type="ARBA" id="ARBA00038040"/>
    </source>
</evidence>
<organism evidence="13 14">
    <name type="scientific">Pichia kudriavzevii</name>
    <name type="common">Yeast</name>
    <name type="synonym">Issatchenkia orientalis</name>
    <dbReference type="NCBI Taxonomy" id="4909"/>
    <lineage>
        <taxon>Eukaryota</taxon>
        <taxon>Fungi</taxon>
        <taxon>Dikarya</taxon>
        <taxon>Ascomycota</taxon>
        <taxon>Saccharomycotina</taxon>
        <taxon>Pichiomycetes</taxon>
        <taxon>Pichiales</taxon>
        <taxon>Pichiaceae</taxon>
        <taxon>Pichia</taxon>
    </lineage>
</organism>
<keyword evidence="6" id="KW-0067">ATP-binding</keyword>
<dbReference type="Gene3D" id="1.20.120.1080">
    <property type="match status" value="1"/>
</dbReference>
<dbReference type="InterPro" id="IPR002464">
    <property type="entry name" value="DNA/RNA_helicase_DEAH_CS"/>
</dbReference>